<dbReference type="Gene3D" id="2.40.50.100">
    <property type="match status" value="1"/>
</dbReference>
<accession>A0A7C9BIL3</accession>
<protein>
    <submittedName>
        <fullName evidence="5">HlyD family efflux transporter periplasmic adaptor subunit</fullName>
    </submittedName>
</protein>
<gene>
    <name evidence="5" type="ORF">GBK04_17965</name>
</gene>
<evidence type="ECO:0000256" key="2">
    <source>
        <dbReference type="ARBA" id="ARBA00023054"/>
    </source>
</evidence>
<feature type="chain" id="PRO_5028901704" evidence="4">
    <location>
        <begin position="22"/>
        <end position="320"/>
    </location>
</feature>
<sequence>MSSKKLKQCTKLLAISSQLLAVLLFSCNKDENDFDASGAFEAEETIISAEAAGALLQFAIEEGQVLEKGQVVGYIDSTQLFLKKKQLEAQVKATRSRTPDIQAQTGFYAQQAAVSQSRLNNLLKEQQRFESLVKADAATQKQLDDINAQVDEAQKELLVISRQKEAQVSALRTQSSSLSSDVLPLRAQIDQLNDQLAKCRIVNPMKGTVLTQYAEANEMASPGKPLYKIADLSTMILRAYITGNQLPVVKLNQKVTVLTDDGKGGYLQTQGTIIWINDKAEFTPKTIQTKDERANMVYATKIKVPNDGTFKIGMYGEVKF</sequence>
<dbReference type="AlphaFoldDB" id="A0A7C9BIL3"/>
<evidence type="ECO:0000313" key="5">
    <source>
        <dbReference type="EMBL" id="MPR35183.1"/>
    </source>
</evidence>
<feature type="signal peptide" evidence="4">
    <location>
        <begin position="1"/>
        <end position="21"/>
    </location>
</feature>
<dbReference type="PROSITE" id="PS51257">
    <property type="entry name" value="PROKAR_LIPOPROTEIN"/>
    <property type="match status" value="1"/>
</dbReference>
<proteinExistence type="predicted"/>
<organism evidence="5 6">
    <name type="scientific">Salmonirosea aquatica</name>
    <dbReference type="NCBI Taxonomy" id="2654236"/>
    <lineage>
        <taxon>Bacteria</taxon>
        <taxon>Pseudomonadati</taxon>
        <taxon>Bacteroidota</taxon>
        <taxon>Cytophagia</taxon>
        <taxon>Cytophagales</taxon>
        <taxon>Spirosomataceae</taxon>
        <taxon>Salmonirosea</taxon>
    </lineage>
</organism>
<feature type="coiled-coil region" evidence="3">
    <location>
        <begin position="136"/>
        <end position="163"/>
    </location>
</feature>
<keyword evidence="4" id="KW-0732">Signal</keyword>
<evidence type="ECO:0000256" key="4">
    <source>
        <dbReference type="SAM" id="SignalP"/>
    </source>
</evidence>
<dbReference type="Gene3D" id="2.40.30.170">
    <property type="match status" value="1"/>
</dbReference>
<dbReference type="Proteomes" id="UP000479293">
    <property type="component" value="Unassembled WGS sequence"/>
</dbReference>
<reference evidence="5 6" key="1">
    <citation type="submission" date="2019-10" db="EMBL/GenBank/DDBJ databases">
        <title>Draft Genome Sequence of Cytophagaceae sp. SJW1-29.</title>
        <authorList>
            <person name="Choi A."/>
        </authorList>
    </citation>
    <scope>NUCLEOTIDE SEQUENCE [LARGE SCALE GENOMIC DNA]</scope>
    <source>
        <strain evidence="5 6">SJW1-29</strain>
    </source>
</reference>
<dbReference type="PANTHER" id="PTHR32347:SF23">
    <property type="entry name" value="BLL5650 PROTEIN"/>
    <property type="match status" value="1"/>
</dbReference>
<name>A0A7C9BIL3_9BACT</name>
<dbReference type="RefSeq" id="WP_152762011.1">
    <property type="nucleotide sequence ID" value="NZ_WHLY01000002.1"/>
</dbReference>
<dbReference type="InterPro" id="IPR050465">
    <property type="entry name" value="UPF0194_transport"/>
</dbReference>
<keyword evidence="2 3" id="KW-0175">Coiled coil</keyword>
<evidence type="ECO:0000313" key="6">
    <source>
        <dbReference type="Proteomes" id="UP000479293"/>
    </source>
</evidence>
<comment type="subcellular location">
    <subcellularLocation>
        <location evidence="1">Cell envelope</location>
    </subcellularLocation>
</comment>
<evidence type="ECO:0000256" key="3">
    <source>
        <dbReference type="SAM" id="Coils"/>
    </source>
</evidence>
<comment type="caution">
    <text evidence="5">The sequence shown here is derived from an EMBL/GenBank/DDBJ whole genome shotgun (WGS) entry which is preliminary data.</text>
</comment>
<keyword evidence="6" id="KW-1185">Reference proteome</keyword>
<dbReference type="EMBL" id="WHLY01000002">
    <property type="protein sequence ID" value="MPR35183.1"/>
    <property type="molecule type" value="Genomic_DNA"/>
</dbReference>
<dbReference type="GO" id="GO:0030313">
    <property type="term" value="C:cell envelope"/>
    <property type="evidence" value="ECO:0007669"/>
    <property type="project" value="UniProtKB-SubCell"/>
</dbReference>
<dbReference type="PANTHER" id="PTHR32347">
    <property type="entry name" value="EFFLUX SYSTEM COMPONENT YKNX-RELATED"/>
    <property type="match status" value="1"/>
</dbReference>
<evidence type="ECO:0000256" key="1">
    <source>
        <dbReference type="ARBA" id="ARBA00004196"/>
    </source>
</evidence>